<evidence type="ECO:0000259" key="10">
    <source>
        <dbReference type="PROSITE" id="PS51643"/>
    </source>
</evidence>
<keyword evidence="5" id="KW-0547">Nucleotide-binding</keyword>
<dbReference type="InterPro" id="IPR027417">
    <property type="entry name" value="P-loop_NTPase"/>
</dbReference>
<evidence type="ECO:0000256" key="8">
    <source>
        <dbReference type="ARBA" id="ARBA00022840"/>
    </source>
</evidence>
<dbReference type="Gene3D" id="3.40.50.300">
    <property type="entry name" value="P-loop containing nucleotide triphosphate hydrolases"/>
    <property type="match status" value="2"/>
</dbReference>
<evidence type="ECO:0000313" key="12">
    <source>
        <dbReference type="Proteomes" id="UP001501358"/>
    </source>
</evidence>
<dbReference type="SMART" id="SM00490">
    <property type="entry name" value="HELICc"/>
    <property type="match status" value="1"/>
</dbReference>
<comment type="similarity">
    <text evidence="2">In the central section; belongs to the CRISPR-associated helicase Cas3 family.</text>
</comment>
<evidence type="ECO:0000256" key="7">
    <source>
        <dbReference type="ARBA" id="ARBA00022806"/>
    </source>
</evidence>
<gene>
    <name evidence="11" type="ORF">GCM10010406_41620</name>
</gene>
<proteinExistence type="inferred from homology"/>
<reference evidence="12" key="1">
    <citation type="journal article" date="2019" name="Int. J. Syst. Evol. Microbiol.">
        <title>The Global Catalogue of Microorganisms (GCM) 10K type strain sequencing project: providing services to taxonomists for standard genome sequencing and annotation.</title>
        <authorList>
            <consortium name="The Broad Institute Genomics Platform"/>
            <consortium name="The Broad Institute Genome Sequencing Center for Infectious Disease"/>
            <person name="Wu L."/>
            <person name="Ma J."/>
        </authorList>
    </citation>
    <scope>NUCLEOTIDE SEQUENCE [LARGE SCALE GENOMIC DNA]</scope>
    <source>
        <strain evidence="12">JCM 6307</strain>
    </source>
</reference>
<evidence type="ECO:0000256" key="9">
    <source>
        <dbReference type="ARBA" id="ARBA00023118"/>
    </source>
</evidence>
<keyword evidence="3" id="KW-0540">Nuclease</keyword>
<dbReference type="PANTHER" id="PTHR47963">
    <property type="entry name" value="DEAD-BOX ATP-DEPENDENT RNA HELICASE 47, MITOCHONDRIAL"/>
    <property type="match status" value="1"/>
</dbReference>
<dbReference type="CDD" id="cd09641">
    <property type="entry name" value="Cas3''_I"/>
    <property type="match status" value="1"/>
</dbReference>
<dbReference type="Proteomes" id="UP001501358">
    <property type="component" value="Unassembled WGS sequence"/>
</dbReference>
<keyword evidence="6" id="KW-0378">Hydrolase</keyword>
<dbReference type="CDD" id="cd17930">
    <property type="entry name" value="DEXHc_cas3"/>
    <property type="match status" value="1"/>
</dbReference>
<evidence type="ECO:0000256" key="1">
    <source>
        <dbReference type="ARBA" id="ARBA00006847"/>
    </source>
</evidence>
<dbReference type="PROSITE" id="PS51643">
    <property type="entry name" value="HD_CAS3"/>
    <property type="match status" value="1"/>
</dbReference>
<comment type="caution">
    <text evidence="11">The sequence shown here is derived from an EMBL/GenBank/DDBJ whole genome shotgun (WGS) entry which is preliminary data.</text>
</comment>
<evidence type="ECO:0000256" key="6">
    <source>
        <dbReference type="ARBA" id="ARBA00022801"/>
    </source>
</evidence>
<evidence type="ECO:0000313" key="11">
    <source>
        <dbReference type="EMBL" id="GAA2500771.1"/>
    </source>
</evidence>
<dbReference type="PANTHER" id="PTHR47963:SF9">
    <property type="entry name" value="CRISPR-ASSOCIATED ENDONUCLEASE_HELICASE CAS3"/>
    <property type="match status" value="1"/>
</dbReference>
<dbReference type="NCBIfam" id="TIGR01596">
    <property type="entry name" value="cas3_HD"/>
    <property type="match status" value="1"/>
</dbReference>
<sequence length="973" mass="104103">MWGLGMTASAVDGRMWGKDKGLPRSYPLVCHLLDTAAVAGALWDAALTGPARARLAGRLGVPEEVCRQWLCLWAGLHDIGKITPPFQAMVPDAYRSLSLDPVYTHASGAERERLRHDVSGHWALAEIFAEWGYPQGRLMSRAVCQQVAQLLGGHHGCFHQVLEAKKLRAPAAWVPGLGGPGWSGQRRSHAEAVRDLVGAGLETPVPQGVLPAEVAVVLLGLVVVADWLASQEHVISRRLPASGWQAGREELRDHWQVAVADAPGLVRSAQLGVARFPARPFGEQFPFPPNELQASVAARLPQLVSGGGGGLLLVTAPTGDGKTEAALHAASVLARACGAGGLYFALPTMATADAMYLRVAEFAEANVDGDKALTLLHSMAWLNDAYARASAVPGAVDAGEVERSSLLVADRRTGTEAGRWLRGSKRGLLAPLGAGTIDQALTAVLPVRYNALRLLGLSGKVLVVDEAHAYGPWMHSLLVRLLEWLGAMGAPVVLLSATLAGRAASSLVDAYRRGCGFPEPAAVEPVYPGWLYVDAATGAVCPPQPVGSGRERTVRLEVEPVRWDTADSAADTAPAPGSRGEALLRHLAPVVEGGGCALVCCTTVEEAQRTYRFLQRHLPSLAAEPDGLLLLHSRYPAHRRREITRRCEEAFGKPRADDSPSRRPVRAVLVATQVVEQSLDLDFDVVVSDLAPLAQLLQRAGRCMRHRRDARPAWVGDRPRLTVLEPVADGRVVPPRTWGSVYDTALLRRTSRLLHETAPAGIAVPGDVQRLVDAVYAEDFGDRLGSAAEREELQRLDAEREAAHLAEEQLARMTAVPSPAGLTDLSRLSDDGLGLLDEALVTTRLGADSARAVCAYVQPGGKLTLDPEGALPLPGGRAAGGRMPLAQVRAVMDHSVPVPGRWLAQRGPEHQPPAAWEDQPLLADLAVLRMRPAMQVPPEHGLADDAWSCQVGDRTLAISDIGVYRFPDNPFQS</sequence>
<dbReference type="Pfam" id="PF22590">
    <property type="entry name" value="Cas3-like_C_2"/>
    <property type="match status" value="1"/>
</dbReference>
<dbReference type="InterPro" id="IPR014001">
    <property type="entry name" value="Helicase_ATP-bd"/>
</dbReference>
<name>A0ABP5ZLD1_9ACTN</name>
<keyword evidence="9" id="KW-0051">Antiviral defense</keyword>
<dbReference type="InterPro" id="IPR038257">
    <property type="entry name" value="CRISPR-assoc_Cas3_HD_sf"/>
</dbReference>
<keyword evidence="12" id="KW-1185">Reference proteome</keyword>
<evidence type="ECO:0000256" key="3">
    <source>
        <dbReference type="ARBA" id="ARBA00022722"/>
    </source>
</evidence>
<dbReference type="InterPro" id="IPR054712">
    <property type="entry name" value="Cas3-like_dom"/>
</dbReference>
<dbReference type="Pfam" id="PF18019">
    <property type="entry name" value="Cas3_HD"/>
    <property type="match status" value="1"/>
</dbReference>
<comment type="similarity">
    <text evidence="1">In the N-terminal section; belongs to the CRISPR-associated nuclease Cas3-HD family.</text>
</comment>
<dbReference type="SUPFAM" id="SSF52540">
    <property type="entry name" value="P-loop containing nucleoside triphosphate hydrolases"/>
    <property type="match status" value="1"/>
</dbReference>
<evidence type="ECO:0000256" key="2">
    <source>
        <dbReference type="ARBA" id="ARBA00009046"/>
    </source>
</evidence>
<dbReference type="InterPro" id="IPR006483">
    <property type="entry name" value="CRISPR-assoc_Cas3_HD"/>
</dbReference>
<dbReference type="NCBIfam" id="TIGR01587">
    <property type="entry name" value="cas3_core"/>
    <property type="match status" value="1"/>
</dbReference>
<protein>
    <submittedName>
        <fullName evidence="11">CRISPR-associated helicase/endonuclease Cas3</fullName>
    </submittedName>
</protein>
<dbReference type="InterPro" id="IPR006474">
    <property type="entry name" value="Helicase_Cas3_CRISPR-ass_core"/>
</dbReference>
<keyword evidence="7" id="KW-0347">Helicase</keyword>
<dbReference type="Gene3D" id="1.10.3210.30">
    <property type="match status" value="1"/>
</dbReference>
<dbReference type="InterPro" id="IPR001650">
    <property type="entry name" value="Helicase_C-like"/>
</dbReference>
<organism evidence="11 12">
    <name type="scientific">Streptomyces thermolineatus</name>
    <dbReference type="NCBI Taxonomy" id="44033"/>
    <lineage>
        <taxon>Bacteria</taxon>
        <taxon>Bacillati</taxon>
        <taxon>Actinomycetota</taxon>
        <taxon>Actinomycetes</taxon>
        <taxon>Kitasatosporales</taxon>
        <taxon>Streptomycetaceae</taxon>
        <taxon>Streptomyces</taxon>
    </lineage>
</organism>
<dbReference type="Pfam" id="PF18395">
    <property type="entry name" value="Cas3_C"/>
    <property type="match status" value="1"/>
</dbReference>
<dbReference type="SMART" id="SM00487">
    <property type="entry name" value="DEXDc"/>
    <property type="match status" value="1"/>
</dbReference>
<accession>A0ABP5ZLD1</accession>
<evidence type="ECO:0000256" key="4">
    <source>
        <dbReference type="ARBA" id="ARBA00022723"/>
    </source>
</evidence>
<dbReference type="EMBL" id="BAAATA010000028">
    <property type="protein sequence ID" value="GAA2500771.1"/>
    <property type="molecule type" value="Genomic_DNA"/>
</dbReference>
<keyword evidence="8" id="KW-0067">ATP-binding</keyword>
<dbReference type="InterPro" id="IPR050547">
    <property type="entry name" value="DEAD_box_RNA_helicases"/>
</dbReference>
<feature type="domain" description="HD Cas3-type" evidence="10">
    <location>
        <begin position="21"/>
        <end position="228"/>
    </location>
</feature>
<dbReference type="InterPro" id="IPR041372">
    <property type="entry name" value="Cas3_C"/>
</dbReference>
<evidence type="ECO:0000256" key="5">
    <source>
        <dbReference type="ARBA" id="ARBA00022741"/>
    </source>
</evidence>
<keyword evidence="4" id="KW-0479">Metal-binding</keyword>